<dbReference type="Gene3D" id="3.30.2010.10">
    <property type="entry name" value="Metalloproteases ('zincins'), catalytic domain"/>
    <property type="match status" value="1"/>
</dbReference>
<keyword evidence="4" id="KW-1185">Reference proteome</keyword>
<feature type="region of interest" description="Disordered" evidence="1">
    <location>
        <begin position="1"/>
        <end position="20"/>
    </location>
</feature>
<dbReference type="EMBL" id="PTQZ01000115">
    <property type="protein sequence ID" value="PQA42619.1"/>
    <property type="molecule type" value="Genomic_DNA"/>
</dbReference>
<accession>A0A2P6ASG2</accession>
<dbReference type="PANTHER" id="PTHR30399">
    <property type="entry name" value="UNCHARACTERIZED PROTEIN YGJP"/>
    <property type="match status" value="1"/>
</dbReference>
<organism evidence="3 4">
    <name type="scientific">Amnimonas aquatica</name>
    <dbReference type="NCBI Taxonomy" id="2094561"/>
    <lineage>
        <taxon>Bacteria</taxon>
        <taxon>Pseudomonadati</taxon>
        <taxon>Pseudomonadota</taxon>
        <taxon>Gammaproteobacteria</taxon>
        <taxon>Moraxellales</taxon>
        <taxon>Moraxellaceae</taxon>
        <taxon>Amnimonas</taxon>
    </lineage>
</organism>
<dbReference type="AlphaFoldDB" id="A0A2P6ASG2"/>
<reference evidence="4" key="1">
    <citation type="submission" date="2018-02" db="EMBL/GenBank/DDBJ databases">
        <title>Genome sequencing of Solimonas sp. HR-BB.</title>
        <authorList>
            <person name="Lee Y."/>
            <person name="Jeon C.O."/>
        </authorList>
    </citation>
    <scope>NUCLEOTIDE SEQUENCE [LARGE SCALE GENOMIC DNA]</scope>
    <source>
        <strain evidence="4">HR-E</strain>
    </source>
</reference>
<dbReference type="PANTHER" id="PTHR30399:SF1">
    <property type="entry name" value="UTP PYROPHOSPHATASE"/>
    <property type="match status" value="1"/>
</dbReference>
<evidence type="ECO:0000313" key="3">
    <source>
        <dbReference type="EMBL" id="PQA42619.1"/>
    </source>
</evidence>
<protein>
    <recommendedName>
        <fullName evidence="2">YgjP-like metallopeptidase domain-containing protein</fullName>
    </recommendedName>
</protein>
<dbReference type="RefSeq" id="WP_105192286.1">
    <property type="nucleotide sequence ID" value="NZ_PTQZ01000115.1"/>
</dbReference>
<name>A0A2P6ASG2_9GAMM</name>
<feature type="domain" description="YgjP-like metallopeptidase" evidence="2">
    <location>
        <begin position="38"/>
        <end position="255"/>
    </location>
</feature>
<dbReference type="InterPro" id="IPR053136">
    <property type="entry name" value="UTP_pyrophosphatase-like"/>
</dbReference>
<evidence type="ECO:0000259" key="2">
    <source>
        <dbReference type="Pfam" id="PF01863"/>
    </source>
</evidence>
<dbReference type="OrthoDB" id="9811177at2"/>
<dbReference type="Pfam" id="PF01863">
    <property type="entry name" value="YgjP-like"/>
    <property type="match status" value="1"/>
</dbReference>
<sequence length="263" mass="30054">MSTQADLFRQAGPAEHGFPADAGVRPLPAWELVRSKRRTLAIHIRQDGHVQVRAPLRLPRRDIEDFVASRADWIHRHLDEIAARGPRPQWHEGWGDGRSWWHEGEALPVRCLAPGQRLPGVSLRTRVALHDGGLWVSAALAGDSAAIADALLRWQSARAAEVLPASVDALVARFGEDWRPSDLRLRHMRSRWGSCSRDGRMTLSTQLMHVPPACRDYVICHEMSHLREFNHGPRFYAWQEHLCPDWRARRDDMKQWAERLRGG</sequence>
<evidence type="ECO:0000313" key="4">
    <source>
        <dbReference type="Proteomes" id="UP000243900"/>
    </source>
</evidence>
<comment type="caution">
    <text evidence="3">The sequence shown here is derived from an EMBL/GenBank/DDBJ whole genome shotgun (WGS) entry which is preliminary data.</text>
</comment>
<evidence type="ECO:0000256" key="1">
    <source>
        <dbReference type="SAM" id="MobiDB-lite"/>
    </source>
</evidence>
<dbReference type="CDD" id="cd07344">
    <property type="entry name" value="M48_yhfN_like"/>
    <property type="match status" value="1"/>
</dbReference>
<proteinExistence type="predicted"/>
<dbReference type="InterPro" id="IPR002725">
    <property type="entry name" value="YgjP-like_metallopeptidase"/>
</dbReference>
<dbReference type="Proteomes" id="UP000243900">
    <property type="component" value="Unassembled WGS sequence"/>
</dbReference>
<gene>
    <name evidence="3" type="ORF">C5O18_05810</name>
</gene>